<gene>
    <name evidence="2" type="ORF">E2C01_027891</name>
</gene>
<proteinExistence type="predicted"/>
<organism evidence="2 3">
    <name type="scientific">Portunus trituberculatus</name>
    <name type="common">Swimming crab</name>
    <name type="synonym">Neptunus trituberculatus</name>
    <dbReference type="NCBI Taxonomy" id="210409"/>
    <lineage>
        <taxon>Eukaryota</taxon>
        <taxon>Metazoa</taxon>
        <taxon>Ecdysozoa</taxon>
        <taxon>Arthropoda</taxon>
        <taxon>Crustacea</taxon>
        <taxon>Multicrustacea</taxon>
        <taxon>Malacostraca</taxon>
        <taxon>Eumalacostraca</taxon>
        <taxon>Eucarida</taxon>
        <taxon>Decapoda</taxon>
        <taxon>Pleocyemata</taxon>
        <taxon>Brachyura</taxon>
        <taxon>Eubrachyura</taxon>
        <taxon>Portunoidea</taxon>
        <taxon>Portunidae</taxon>
        <taxon>Portuninae</taxon>
        <taxon>Portunus</taxon>
    </lineage>
</organism>
<dbReference type="AlphaFoldDB" id="A0A5B7EMV4"/>
<sequence length="86" mass="9842">MSNKTRYIDLQHPDPSHLTRKNTTKNTPRSPATIIQLEDAVGYHFPGVAATGEGKEKGGVWQRRKIRAVWGQSRFSRRRVRVAERS</sequence>
<reference evidence="2 3" key="1">
    <citation type="submission" date="2019-05" db="EMBL/GenBank/DDBJ databases">
        <title>Another draft genome of Portunus trituberculatus and its Hox gene families provides insights of decapod evolution.</title>
        <authorList>
            <person name="Jeong J.-H."/>
            <person name="Song I."/>
            <person name="Kim S."/>
            <person name="Choi T."/>
            <person name="Kim D."/>
            <person name="Ryu S."/>
            <person name="Kim W."/>
        </authorList>
    </citation>
    <scope>NUCLEOTIDE SEQUENCE [LARGE SCALE GENOMIC DNA]</scope>
    <source>
        <tissue evidence="2">Muscle</tissue>
    </source>
</reference>
<accession>A0A5B7EMV4</accession>
<evidence type="ECO:0000313" key="2">
    <source>
        <dbReference type="EMBL" id="MPC34499.1"/>
    </source>
</evidence>
<keyword evidence="3" id="KW-1185">Reference proteome</keyword>
<dbReference type="EMBL" id="VSRR010003066">
    <property type="protein sequence ID" value="MPC34499.1"/>
    <property type="molecule type" value="Genomic_DNA"/>
</dbReference>
<comment type="caution">
    <text evidence="2">The sequence shown here is derived from an EMBL/GenBank/DDBJ whole genome shotgun (WGS) entry which is preliminary data.</text>
</comment>
<feature type="compositionally biased region" description="Basic and acidic residues" evidence="1">
    <location>
        <begin position="1"/>
        <end position="17"/>
    </location>
</feature>
<dbReference type="Proteomes" id="UP000324222">
    <property type="component" value="Unassembled WGS sequence"/>
</dbReference>
<evidence type="ECO:0000256" key="1">
    <source>
        <dbReference type="SAM" id="MobiDB-lite"/>
    </source>
</evidence>
<feature type="region of interest" description="Disordered" evidence="1">
    <location>
        <begin position="1"/>
        <end position="29"/>
    </location>
</feature>
<evidence type="ECO:0000313" key="3">
    <source>
        <dbReference type="Proteomes" id="UP000324222"/>
    </source>
</evidence>
<name>A0A5B7EMV4_PORTR</name>
<protein>
    <submittedName>
        <fullName evidence="2">Uncharacterized protein</fullName>
    </submittedName>
</protein>